<dbReference type="InterPro" id="IPR008259">
    <property type="entry name" value="FMN_hydac_DH_AS"/>
</dbReference>
<feature type="domain" description="FMN hydroxy acid dehydrogenase" evidence="24">
    <location>
        <begin position="188"/>
        <end position="553"/>
    </location>
</feature>
<evidence type="ECO:0000256" key="6">
    <source>
        <dbReference type="ARBA" id="ARBA00022617"/>
    </source>
</evidence>
<evidence type="ECO:0000256" key="18">
    <source>
        <dbReference type="ARBA" id="ARBA00068515"/>
    </source>
</evidence>
<dbReference type="Pfam" id="PF01070">
    <property type="entry name" value="FMN_dh"/>
    <property type="match status" value="1"/>
</dbReference>
<dbReference type="GO" id="GO:0006089">
    <property type="term" value="P:lactate metabolic process"/>
    <property type="evidence" value="ECO:0007669"/>
    <property type="project" value="TreeGrafter"/>
</dbReference>
<evidence type="ECO:0000256" key="13">
    <source>
        <dbReference type="ARBA" id="ARBA00023128"/>
    </source>
</evidence>
<dbReference type="PROSITE" id="PS51349">
    <property type="entry name" value="FMN_HYDROXY_ACID_DH_2"/>
    <property type="match status" value="1"/>
</dbReference>
<dbReference type="InterPro" id="IPR018506">
    <property type="entry name" value="Cyt_B5_heme-BS"/>
</dbReference>
<evidence type="ECO:0000256" key="16">
    <source>
        <dbReference type="ARBA" id="ARBA00061589"/>
    </source>
</evidence>
<dbReference type="GO" id="GO:0020037">
    <property type="term" value="F:heme binding"/>
    <property type="evidence" value="ECO:0007669"/>
    <property type="project" value="InterPro"/>
</dbReference>
<gene>
    <name evidence="25" type="ORF">FFLO_03357</name>
</gene>
<dbReference type="SUPFAM" id="SSF55856">
    <property type="entry name" value="Cytochrome b5-like heme/steroid binding domain"/>
    <property type="match status" value="1"/>
</dbReference>
<comment type="similarity">
    <text evidence="16">In the N-terminal section; belongs to the cytochrome b5 family.</text>
</comment>
<dbReference type="InterPro" id="IPR001199">
    <property type="entry name" value="Cyt_B5-like_heme/steroid-bd"/>
</dbReference>
<feature type="region of interest" description="Disordered" evidence="22">
    <location>
        <begin position="357"/>
        <end position="385"/>
    </location>
</feature>
<feature type="region of interest" description="Disordered" evidence="22">
    <location>
        <begin position="1"/>
        <end position="25"/>
    </location>
</feature>
<keyword evidence="5" id="KW-0813">Transport</keyword>
<dbReference type="EC" id="1.1.2.3" evidence="17"/>
<organism evidence="25 26">
    <name type="scientific">Filobasidium floriforme</name>
    <dbReference type="NCBI Taxonomy" id="5210"/>
    <lineage>
        <taxon>Eukaryota</taxon>
        <taxon>Fungi</taxon>
        <taxon>Dikarya</taxon>
        <taxon>Basidiomycota</taxon>
        <taxon>Agaricomycotina</taxon>
        <taxon>Tremellomycetes</taxon>
        <taxon>Filobasidiales</taxon>
        <taxon>Filobasidiaceae</taxon>
        <taxon>Filobasidium</taxon>
    </lineage>
</organism>
<dbReference type="Proteomes" id="UP000812966">
    <property type="component" value="Unassembled WGS sequence"/>
</dbReference>
<dbReference type="InterPro" id="IPR037396">
    <property type="entry name" value="FMN_HAD"/>
</dbReference>
<feature type="domain" description="Cytochrome b5 heme-binding" evidence="23">
    <location>
        <begin position="85"/>
        <end position="161"/>
    </location>
</feature>
<keyword evidence="9" id="KW-0479">Metal-binding</keyword>
<proteinExistence type="inferred from homology"/>
<evidence type="ECO:0000256" key="20">
    <source>
        <dbReference type="ARBA" id="ARBA00078774"/>
    </source>
</evidence>
<evidence type="ECO:0000256" key="14">
    <source>
        <dbReference type="ARBA" id="ARBA00052399"/>
    </source>
</evidence>
<evidence type="ECO:0000256" key="1">
    <source>
        <dbReference type="ARBA" id="ARBA00001917"/>
    </source>
</evidence>
<dbReference type="PANTHER" id="PTHR10578:SF101">
    <property type="entry name" value="L-LACTATE DEHYDROGENASE (CYTOCHROME B2)"/>
    <property type="match status" value="1"/>
</dbReference>
<evidence type="ECO:0000256" key="5">
    <source>
        <dbReference type="ARBA" id="ARBA00022448"/>
    </source>
</evidence>
<evidence type="ECO:0000256" key="15">
    <source>
        <dbReference type="ARBA" id="ARBA00061137"/>
    </source>
</evidence>
<dbReference type="PANTHER" id="PTHR10578">
    <property type="entry name" value="S -2-HYDROXY-ACID OXIDASE-RELATED"/>
    <property type="match status" value="1"/>
</dbReference>
<dbReference type="PROSITE" id="PS00191">
    <property type="entry name" value="CYTOCHROME_B5_1"/>
    <property type="match status" value="1"/>
</dbReference>
<evidence type="ECO:0000256" key="4">
    <source>
        <dbReference type="ARBA" id="ARBA00011881"/>
    </source>
</evidence>
<evidence type="ECO:0000256" key="10">
    <source>
        <dbReference type="ARBA" id="ARBA00022946"/>
    </source>
</evidence>
<sequence>MAMTQRTTLSALRQSIRSTSGPNQRSCISANVRNHLQQGTSRRGFHASFSTSQRNLAEATKNSRSRWTKVVLGTSAVLSEQPSGQKLISADEVEKHCTSEDCWVIVGGEVYDVTDFLDKHPGGAGVILNKAGQDATQIFTSLHPPGTLSLLPPTAYLGPVDPTTIKQSGPAELDEDEIRVKKAREEMPPIDSILLLQDMEDLAEKVMSKTGWGYYRSASDTEDSYHNNEESWKRYYFRPRVLRDAREKDPSSTMLGHHVSLPIYIAPAAMAKLGHPLGEVNLTRGAGECGIVQGISSNASCSLEEMVEARKDGQSLIFQIYLNKDREASEKLLKKVTDLGCTGIMFTVDAAAASKRTLDQRTKASVNPPPSAPKNNKEAGGEKPKKAVGVAQAISTYQDDNLVWDDIKFIRKHTKLPILVKGIQCLEDAEIAAEYGVEGIILSNHGARQLNFAPASIDVLYEIRQRRPELFDKMEIYVDGGVKSGTDVVKALALGAKGVGLGRSFLYANACYGEEGVQKIYEILHWEVCAAMAMLGAHKISDLKPEMVERAWWLAGQQGSK</sequence>
<keyword evidence="13" id="KW-0496">Mitochondrion</keyword>
<evidence type="ECO:0000313" key="26">
    <source>
        <dbReference type="Proteomes" id="UP000812966"/>
    </source>
</evidence>
<keyword evidence="7" id="KW-0285">Flavoprotein</keyword>
<dbReference type="PROSITE" id="PS00557">
    <property type="entry name" value="FMN_HYDROXY_ACID_DH_1"/>
    <property type="match status" value="1"/>
</dbReference>
<dbReference type="EMBL" id="JABELV010000061">
    <property type="protein sequence ID" value="KAG7544244.1"/>
    <property type="molecule type" value="Genomic_DNA"/>
</dbReference>
<comment type="cofactor">
    <cofactor evidence="1">
        <name>FMN</name>
        <dbReference type="ChEBI" id="CHEBI:58210"/>
    </cofactor>
</comment>
<evidence type="ECO:0000256" key="9">
    <source>
        <dbReference type="ARBA" id="ARBA00022723"/>
    </source>
</evidence>
<keyword evidence="12" id="KW-0408">Iron</keyword>
<keyword evidence="26" id="KW-1185">Reference proteome</keyword>
<dbReference type="GO" id="GO:0005758">
    <property type="term" value="C:mitochondrial intermembrane space"/>
    <property type="evidence" value="ECO:0007669"/>
    <property type="project" value="UniProtKB-SubCell"/>
</dbReference>
<dbReference type="SMART" id="SM01117">
    <property type="entry name" value="Cyt-b5"/>
    <property type="match status" value="1"/>
</dbReference>
<dbReference type="Pfam" id="PF00173">
    <property type="entry name" value="Cyt-b5"/>
    <property type="match status" value="1"/>
</dbReference>
<dbReference type="PRINTS" id="PR00363">
    <property type="entry name" value="CYTOCHROMEB5"/>
</dbReference>
<dbReference type="SUPFAM" id="SSF51395">
    <property type="entry name" value="FMN-linked oxidoreductases"/>
    <property type="match status" value="1"/>
</dbReference>
<dbReference type="Gene3D" id="3.10.120.10">
    <property type="entry name" value="Cytochrome b5-like heme/steroid binding domain"/>
    <property type="match status" value="1"/>
</dbReference>
<reference evidence="25" key="1">
    <citation type="submission" date="2020-04" db="EMBL/GenBank/DDBJ databases">
        <title>Analysis of mating type loci in Filobasidium floriforme.</title>
        <authorList>
            <person name="Nowrousian M."/>
        </authorList>
    </citation>
    <scope>NUCLEOTIDE SEQUENCE</scope>
    <source>
        <strain evidence="25">CBS 6242</strain>
    </source>
</reference>
<evidence type="ECO:0000256" key="19">
    <source>
        <dbReference type="ARBA" id="ARBA00075949"/>
    </source>
</evidence>
<dbReference type="InterPro" id="IPR036400">
    <property type="entry name" value="Cyt_B5-like_heme/steroid_sf"/>
</dbReference>
<dbReference type="Gene3D" id="3.20.20.70">
    <property type="entry name" value="Aldolase class I"/>
    <property type="match status" value="1"/>
</dbReference>
<comment type="subcellular location">
    <subcellularLocation>
        <location evidence="3">Mitochondrion intermembrane space</location>
    </subcellularLocation>
</comment>
<dbReference type="CDD" id="cd02922">
    <property type="entry name" value="FCB2_FMN"/>
    <property type="match status" value="1"/>
</dbReference>
<dbReference type="InterPro" id="IPR037458">
    <property type="entry name" value="L-MDH/L-LDH_FMN-bd"/>
</dbReference>
<evidence type="ECO:0000256" key="11">
    <source>
        <dbReference type="ARBA" id="ARBA00023002"/>
    </source>
</evidence>
<comment type="caution">
    <text evidence="25">The sequence shown here is derived from an EMBL/GenBank/DDBJ whole genome shotgun (WGS) entry which is preliminary data.</text>
</comment>
<dbReference type="GO" id="GO:0046872">
    <property type="term" value="F:metal ion binding"/>
    <property type="evidence" value="ECO:0007669"/>
    <property type="project" value="UniProtKB-KW"/>
</dbReference>
<comment type="subunit">
    <text evidence="4">Homotetramer.</text>
</comment>
<dbReference type="InterPro" id="IPR000262">
    <property type="entry name" value="FMN-dep_DH"/>
</dbReference>
<feature type="compositionally biased region" description="Basic and acidic residues" evidence="22">
    <location>
        <begin position="375"/>
        <end position="385"/>
    </location>
</feature>
<comment type="cofactor">
    <cofactor evidence="2">
        <name>heme b</name>
        <dbReference type="ChEBI" id="CHEBI:60344"/>
    </cofactor>
</comment>
<keyword evidence="11" id="KW-0560">Oxidoreductase</keyword>
<evidence type="ECO:0000256" key="12">
    <source>
        <dbReference type="ARBA" id="ARBA00023004"/>
    </source>
</evidence>
<dbReference type="AlphaFoldDB" id="A0A8K0JMA9"/>
<comment type="similarity">
    <text evidence="15">In the C-terminal section; belongs to the FMN-dependent alpha-hydroxy acid dehydrogenase family.</text>
</comment>
<dbReference type="FunFam" id="3.10.120.10:FF:000009">
    <property type="entry name" value="Cytochrome b2, mitochondrial, putative"/>
    <property type="match status" value="1"/>
</dbReference>
<evidence type="ECO:0000259" key="23">
    <source>
        <dbReference type="PROSITE" id="PS50255"/>
    </source>
</evidence>
<evidence type="ECO:0000259" key="24">
    <source>
        <dbReference type="PROSITE" id="PS51349"/>
    </source>
</evidence>
<evidence type="ECO:0000256" key="7">
    <source>
        <dbReference type="ARBA" id="ARBA00022630"/>
    </source>
</evidence>
<dbReference type="PROSITE" id="PS50255">
    <property type="entry name" value="CYTOCHROME_B5_2"/>
    <property type="match status" value="1"/>
</dbReference>
<evidence type="ECO:0000256" key="21">
    <source>
        <dbReference type="ARBA" id="ARBA00078938"/>
    </source>
</evidence>
<dbReference type="GO" id="GO:0004460">
    <property type="term" value="F:L-lactate dehydrogenase (cytochrome) activity"/>
    <property type="evidence" value="ECO:0007669"/>
    <property type="project" value="UniProtKB-EC"/>
</dbReference>
<dbReference type="FunFam" id="3.20.20.70:FF:000062">
    <property type="entry name" value="Cytochrome b2, mitochondrial, putative"/>
    <property type="match status" value="1"/>
</dbReference>
<evidence type="ECO:0000256" key="2">
    <source>
        <dbReference type="ARBA" id="ARBA00001970"/>
    </source>
</evidence>
<keyword evidence="10" id="KW-0809">Transit peptide</keyword>
<keyword evidence="8" id="KW-0288">FMN</keyword>
<comment type="catalytic activity">
    <reaction evidence="14">
        <text>(S)-lactate + 2 Fe(III)-[cytochrome c] = 2 Fe(II)-[cytochrome c] + pyruvate + 2 H(+)</text>
        <dbReference type="Rhea" id="RHEA:19909"/>
        <dbReference type="Rhea" id="RHEA-COMP:10350"/>
        <dbReference type="Rhea" id="RHEA-COMP:14399"/>
        <dbReference type="ChEBI" id="CHEBI:15361"/>
        <dbReference type="ChEBI" id="CHEBI:15378"/>
        <dbReference type="ChEBI" id="CHEBI:16651"/>
        <dbReference type="ChEBI" id="CHEBI:29033"/>
        <dbReference type="ChEBI" id="CHEBI:29034"/>
        <dbReference type="EC" id="1.1.2.3"/>
    </reaction>
    <physiologicalReaction direction="left-to-right" evidence="14">
        <dbReference type="Rhea" id="RHEA:19910"/>
    </physiologicalReaction>
</comment>
<evidence type="ECO:0000256" key="17">
    <source>
        <dbReference type="ARBA" id="ARBA00066458"/>
    </source>
</evidence>
<name>A0A8K0JMA9_9TREE</name>
<evidence type="ECO:0000313" key="25">
    <source>
        <dbReference type="EMBL" id="KAG7544244.1"/>
    </source>
</evidence>
<evidence type="ECO:0000256" key="3">
    <source>
        <dbReference type="ARBA" id="ARBA00004569"/>
    </source>
</evidence>
<evidence type="ECO:0000256" key="8">
    <source>
        <dbReference type="ARBA" id="ARBA00022643"/>
    </source>
</evidence>
<evidence type="ECO:0000256" key="22">
    <source>
        <dbReference type="SAM" id="MobiDB-lite"/>
    </source>
</evidence>
<dbReference type="OrthoDB" id="1925334at2759"/>
<keyword evidence="6" id="KW-0349">Heme</keyword>
<dbReference type="InterPro" id="IPR013785">
    <property type="entry name" value="Aldolase_TIM"/>
</dbReference>
<protein>
    <recommendedName>
        <fullName evidence="18">L-lactate dehydrogenase (cytochrome)</fullName>
        <ecNumber evidence="17">1.1.2.3</ecNumber>
    </recommendedName>
    <alternativeName>
        <fullName evidence="20">Cytochrome b2</fullName>
    </alternativeName>
    <alternativeName>
        <fullName evidence="19">Flavocytochrome b2</fullName>
    </alternativeName>
    <alternativeName>
        <fullName evidence="21">L-lactate ferricytochrome c oxidoreductase</fullName>
    </alternativeName>
</protein>
<accession>A0A8K0JMA9</accession>